<sequence length="109" mass="12089">MKFSLTGLIGSFLCIVLSSILLFWNPYSSFKISTDTGMVVFMMLILPACCGVAASIFKVRYLMGIVFIWSLPYGIYLSAASIPSLYNLFAVVLILYLVSVITLKRLKAE</sequence>
<comment type="caution">
    <text evidence="2">The sequence shown here is derived from an EMBL/GenBank/DDBJ whole genome shotgun (WGS) entry which is preliminary data.</text>
</comment>
<evidence type="ECO:0000256" key="1">
    <source>
        <dbReference type="SAM" id="Phobius"/>
    </source>
</evidence>
<proteinExistence type="predicted"/>
<keyword evidence="1" id="KW-0472">Membrane</keyword>
<protein>
    <submittedName>
        <fullName evidence="2">Uncharacterized protein</fullName>
    </submittedName>
</protein>
<evidence type="ECO:0000313" key="2">
    <source>
        <dbReference type="EMBL" id="MBD3918520.1"/>
    </source>
</evidence>
<keyword evidence="1" id="KW-1133">Transmembrane helix</keyword>
<dbReference type="EMBL" id="JACXZA010000001">
    <property type="protein sequence ID" value="MBD3918520.1"/>
    <property type="molecule type" value="Genomic_DNA"/>
</dbReference>
<reference evidence="2 3" key="1">
    <citation type="submission" date="2020-09" db="EMBL/GenBank/DDBJ databases">
        <title>Paenibacillus sp. strain PR3 16S rRNA gene Genome sequencing and assembly.</title>
        <authorList>
            <person name="Kim J."/>
        </authorList>
    </citation>
    <scope>NUCLEOTIDE SEQUENCE [LARGE SCALE GENOMIC DNA]</scope>
    <source>
        <strain evidence="2 3">PR3</strain>
    </source>
</reference>
<evidence type="ECO:0000313" key="3">
    <source>
        <dbReference type="Proteomes" id="UP000609346"/>
    </source>
</evidence>
<feature type="transmembrane region" description="Helical" evidence="1">
    <location>
        <begin position="85"/>
        <end position="103"/>
    </location>
</feature>
<dbReference type="Proteomes" id="UP000609346">
    <property type="component" value="Unassembled WGS sequence"/>
</dbReference>
<feature type="transmembrane region" description="Helical" evidence="1">
    <location>
        <begin position="61"/>
        <end position="79"/>
    </location>
</feature>
<name>A0ABR8MSA1_9BACL</name>
<accession>A0ABR8MSA1</accession>
<organism evidence="2 3">
    <name type="scientific">Paenibacillus terricola</name>
    <dbReference type="NCBI Taxonomy" id="2763503"/>
    <lineage>
        <taxon>Bacteria</taxon>
        <taxon>Bacillati</taxon>
        <taxon>Bacillota</taxon>
        <taxon>Bacilli</taxon>
        <taxon>Bacillales</taxon>
        <taxon>Paenibacillaceae</taxon>
        <taxon>Paenibacillus</taxon>
    </lineage>
</organism>
<feature type="transmembrane region" description="Helical" evidence="1">
    <location>
        <begin position="7"/>
        <end position="24"/>
    </location>
</feature>
<gene>
    <name evidence="2" type="ORF">H8B09_07115</name>
</gene>
<dbReference type="RefSeq" id="WP_191202704.1">
    <property type="nucleotide sequence ID" value="NZ_JACXZA010000001.1"/>
</dbReference>
<keyword evidence="3" id="KW-1185">Reference proteome</keyword>
<keyword evidence="1" id="KW-0812">Transmembrane</keyword>
<feature type="transmembrane region" description="Helical" evidence="1">
    <location>
        <begin position="36"/>
        <end position="54"/>
    </location>
</feature>